<dbReference type="PANTHER" id="PTHR11079:SF179">
    <property type="entry name" value="TRNA(ADENINE(34)) DEAMINASE, CHLOROPLASTIC"/>
    <property type="match status" value="1"/>
</dbReference>
<dbReference type="Gene3D" id="3.40.140.10">
    <property type="entry name" value="Cytidine Deaminase, domain 2"/>
    <property type="match status" value="1"/>
</dbReference>
<accession>A0A2R3P8B5</accession>
<dbReference type="PANTHER" id="PTHR11079">
    <property type="entry name" value="CYTOSINE DEAMINASE FAMILY MEMBER"/>
    <property type="match status" value="1"/>
</dbReference>
<evidence type="ECO:0000313" key="5">
    <source>
        <dbReference type="Proteomes" id="UP000239216"/>
    </source>
</evidence>
<feature type="domain" description="CMP/dCMP-type deaminase" evidence="3">
    <location>
        <begin position="1"/>
        <end position="108"/>
    </location>
</feature>
<evidence type="ECO:0000256" key="1">
    <source>
        <dbReference type="ARBA" id="ARBA00022723"/>
    </source>
</evidence>
<protein>
    <submittedName>
        <fullName evidence="4">tRNA-specific adenosine deaminase</fullName>
    </submittedName>
</protein>
<dbReference type="PROSITE" id="PS51747">
    <property type="entry name" value="CYT_DCMP_DEAMINASES_2"/>
    <property type="match status" value="1"/>
</dbReference>
<evidence type="ECO:0000313" key="4">
    <source>
        <dbReference type="EMBL" id="AVN64735.1"/>
    </source>
</evidence>
<dbReference type="InterPro" id="IPR016193">
    <property type="entry name" value="Cytidine_deaminase-like"/>
</dbReference>
<dbReference type="InterPro" id="IPR016192">
    <property type="entry name" value="APOBEC/CMP_deaminase_Zn-bd"/>
</dbReference>
<dbReference type="GO" id="GO:0002100">
    <property type="term" value="P:tRNA wobble adenosine to inosine editing"/>
    <property type="evidence" value="ECO:0007669"/>
    <property type="project" value="InterPro"/>
</dbReference>
<dbReference type="AlphaFoldDB" id="A0A2R3P8B5"/>
<gene>
    <name evidence="4" type="ORF">CG003_03690</name>
</gene>
<dbReference type="RefSeq" id="WP_029511857.1">
    <property type="nucleotide sequence ID" value="NZ_CP022513.1"/>
</dbReference>
<dbReference type="PROSITE" id="PS00903">
    <property type="entry name" value="CYT_DCMP_DEAMINASES_1"/>
    <property type="match status" value="1"/>
</dbReference>
<keyword evidence="1" id="KW-0479">Metal-binding</keyword>
<dbReference type="Proteomes" id="UP000239216">
    <property type="component" value="Chromosome"/>
</dbReference>
<dbReference type="Pfam" id="PF14437">
    <property type="entry name" value="MafB19-deam"/>
    <property type="match status" value="1"/>
</dbReference>
<proteinExistence type="predicted"/>
<name>A0A2R3P8B5_MESFO</name>
<dbReference type="SUPFAM" id="SSF53927">
    <property type="entry name" value="Cytidine deaminase-like"/>
    <property type="match status" value="1"/>
</dbReference>
<dbReference type="GO" id="GO:0052717">
    <property type="term" value="F:tRNA-specific adenosine-34 deaminase activity"/>
    <property type="evidence" value="ECO:0007669"/>
    <property type="project" value="UniProtKB-EC"/>
</dbReference>
<keyword evidence="2" id="KW-0862">Zinc</keyword>
<dbReference type="InterPro" id="IPR058535">
    <property type="entry name" value="MafB19-deam"/>
</dbReference>
<evidence type="ECO:0000256" key="2">
    <source>
        <dbReference type="ARBA" id="ARBA00022833"/>
    </source>
</evidence>
<dbReference type="CDD" id="cd01285">
    <property type="entry name" value="nucleoside_deaminase"/>
    <property type="match status" value="1"/>
</dbReference>
<sequence>MKNLNKYINKIKVKNKSKDIPVFSCLIKDNKIVFKSKNNSYKIKKITGHAEINVMNKAFKKIKNGNLSEYTLFTTLEPCLMCYGAIKQAKIKEIIYLTENVKLSFRNYVNIDQIKVNMLKLDDEELQSKYQKIISDFFQMKR</sequence>
<evidence type="ECO:0000259" key="3">
    <source>
        <dbReference type="PROSITE" id="PS51747"/>
    </source>
</evidence>
<dbReference type="EMBL" id="CP022513">
    <property type="protein sequence ID" value="AVN64735.1"/>
    <property type="molecule type" value="Genomic_DNA"/>
</dbReference>
<organism evidence="4 5">
    <name type="scientific">Mesoplasma florum</name>
    <name type="common">Acholeplasma florum</name>
    <dbReference type="NCBI Taxonomy" id="2151"/>
    <lineage>
        <taxon>Bacteria</taxon>
        <taxon>Bacillati</taxon>
        <taxon>Mycoplasmatota</taxon>
        <taxon>Mollicutes</taxon>
        <taxon>Entomoplasmatales</taxon>
        <taxon>Entomoplasmataceae</taxon>
        <taxon>Mesoplasma</taxon>
    </lineage>
</organism>
<reference evidence="4 5" key="1">
    <citation type="submission" date="2017-07" db="EMBL/GenBank/DDBJ databases">
        <title>Comparative genomic analysis of Mesoplasma florum.</title>
        <authorList>
            <person name="Baby V."/>
            <person name="Lachance J.-C."/>
            <person name="Gagnon J."/>
            <person name="Lucier J.-F."/>
            <person name="Matteau D."/>
            <person name="Knight T.F."/>
            <person name="Rodrigue S."/>
        </authorList>
    </citation>
    <scope>NUCLEOTIDE SEQUENCE [LARGE SCALE GENOMIC DNA]</scope>
    <source>
        <strain evidence="4 5">CnuA-2</strain>
    </source>
</reference>
<dbReference type="GO" id="GO:0008270">
    <property type="term" value="F:zinc ion binding"/>
    <property type="evidence" value="ECO:0007669"/>
    <property type="project" value="InterPro"/>
</dbReference>
<dbReference type="InterPro" id="IPR002125">
    <property type="entry name" value="CMP_dCMP_dom"/>
</dbReference>